<gene>
    <name evidence="9" type="ORF">CHUV0807_1289</name>
</gene>
<dbReference type="SUPFAM" id="SSF111369">
    <property type="entry name" value="HlyD-like secretion proteins"/>
    <property type="match status" value="1"/>
</dbReference>
<feature type="signal peptide" evidence="5">
    <location>
        <begin position="1"/>
        <end position="19"/>
    </location>
</feature>
<keyword evidence="5" id="KW-0732">Signal</keyword>
<name>A0A1C3H4I4_9GAMM</name>
<dbReference type="Pfam" id="PF25876">
    <property type="entry name" value="HH_MFP_RND"/>
    <property type="match status" value="1"/>
</dbReference>
<dbReference type="PANTHER" id="PTHR30469:SF15">
    <property type="entry name" value="HLYD FAMILY OF SECRETION PROTEINS"/>
    <property type="match status" value="1"/>
</dbReference>
<dbReference type="PANTHER" id="PTHR30469">
    <property type="entry name" value="MULTIDRUG RESISTANCE PROTEIN MDTA"/>
    <property type="match status" value="1"/>
</dbReference>
<evidence type="ECO:0000259" key="7">
    <source>
        <dbReference type="Pfam" id="PF25917"/>
    </source>
</evidence>
<feature type="chain" id="PRO_5008674843" evidence="5">
    <location>
        <begin position="20"/>
        <end position="346"/>
    </location>
</feature>
<keyword evidence="3" id="KW-0813">Transport</keyword>
<protein>
    <submittedName>
        <fullName evidence="9">Secretion protein HlyD</fullName>
    </submittedName>
</protein>
<dbReference type="GO" id="GO:1990281">
    <property type="term" value="C:efflux pump complex"/>
    <property type="evidence" value="ECO:0007669"/>
    <property type="project" value="TreeGrafter"/>
</dbReference>
<dbReference type="EMBL" id="FKLO01000046">
    <property type="protein sequence ID" value="SAM64896.1"/>
    <property type="molecule type" value="Genomic_DNA"/>
</dbReference>
<dbReference type="Pfam" id="PF25967">
    <property type="entry name" value="RND-MFP_C"/>
    <property type="match status" value="1"/>
</dbReference>
<dbReference type="Gene3D" id="2.40.420.20">
    <property type="match status" value="1"/>
</dbReference>
<dbReference type="Proteomes" id="UP000190837">
    <property type="component" value="Unassembled WGS sequence"/>
</dbReference>
<feature type="domain" description="Multidrug resistance protein MdtA-like alpha-helical hairpin" evidence="6">
    <location>
        <begin position="92"/>
        <end position="162"/>
    </location>
</feature>
<dbReference type="Gene3D" id="2.40.30.170">
    <property type="match status" value="1"/>
</dbReference>
<dbReference type="InterPro" id="IPR058625">
    <property type="entry name" value="MdtA-like_BSH"/>
</dbReference>
<dbReference type="Gene3D" id="2.40.50.100">
    <property type="match status" value="1"/>
</dbReference>
<evidence type="ECO:0000259" key="6">
    <source>
        <dbReference type="Pfam" id="PF25876"/>
    </source>
</evidence>
<evidence type="ECO:0000259" key="8">
    <source>
        <dbReference type="Pfam" id="PF25967"/>
    </source>
</evidence>
<comment type="subcellular location">
    <subcellularLocation>
        <location evidence="1">Cell envelope</location>
    </subcellularLocation>
</comment>
<feature type="coiled-coil region" evidence="4">
    <location>
        <begin position="86"/>
        <end position="113"/>
    </location>
</feature>
<reference evidence="10" key="1">
    <citation type="submission" date="2016-04" db="EMBL/GenBank/DDBJ databases">
        <authorList>
            <person name="Tagini F."/>
        </authorList>
    </citation>
    <scope>NUCLEOTIDE SEQUENCE [LARGE SCALE GENOMIC DNA]</scope>
    <source>
        <strain evidence="10">CHUV0807</strain>
    </source>
</reference>
<evidence type="ECO:0000256" key="5">
    <source>
        <dbReference type="SAM" id="SignalP"/>
    </source>
</evidence>
<accession>A0A1C3H4I4</accession>
<keyword evidence="4" id="KW-0175">Coiled coil</keyword>
<dbReference type="InterPro" id="IPR058624">
    <property type="entry name" value="MdtA-like_HH"/>
</dbReference>
<dbReference type="InterPro" id="IPR058627">
    <property type="entry name" value="MdtA-like_C"/>
</dbReference>
<evidence type="ECO:0000256" key="3">
    <source>
        <dbReference type="ARBA" id="ARBA00022448"/>
    </source>
</evidence>
<evidence type="ECO:0000313" key="10">
    <source>
        <dbReference type="Proteomes" id="UP000190837"/>
    </source>
</evidence>
<evidence type="ECO:0000256" key="2">
    <source>
        <dbReference type="ARBA" id="ARBA00009477"/>
    </source>
</evidence>
<feature type="domain" description="Multidrug resistance protein MdtA-like barrel-sandwich hybrid" evidence="7">
    <location>
        <begin position="53"/>
        <end position="190"/>
    </location>
</feature>
<dbReference type="AlphaFoldDB" id="A0A1C3H4I4"/>
<evidence type="ECO:0000313" key="9">
    <source>
        <dbReference type="EMBL" id="SAM64896.1"/>
    </source>
</evidence>
<evidence type="ECO:0000256" key="1">
    <source>
        <dbReference type="ARBA" id="ARBA00004196"/>
    </source>
</evidence>
<organism evidence="9 10">
    <name type="scientific">Cardiobacterium hominis</name>
    <dbReference type="NCBI Taxonomy" id="2718"/>
    <lineage>
        <taxon>Bacteria</taxon>
        <taxon>Pseudomonadati</taxon>
        <taxon>Pseudomonadota</taxon>
        <taxon>Gammaproteobacteria</taxon>
        <taxon>Cardiobacteriales</taxon>
        <taxon>Cardiobacteriaceae</taxon>
        <taxon>Cardiobacterium</taxon>
    </lineage>
</organism>
<comment type="similarity">
    <text evidence="2">Belongs to the membrane fusion protein (MFP) (TC 8.A.1) family.</text>
</comment>
<dbReference type="RefSeq" id="WP_079540598.1">
    <property type="nucleotide sequence ID" value="NZ_CALFOW010000028.1"/>
</dbReference>
<dbReference type="NCBIfam" id="TIGR01730">
    <property type="entry name" value="RND_mfp"/>
    <property type="match status" value="1"/>
</dbReference>
<proteinExistence type="inferred from homology"/>
<dbReference type="Gene3D" id="1.10.287.470">
    <property type="entry name" value="Helix hairpin bin"/>
    <property type="match status" value="1"/>
</dbReference>
<dbReference type="GO" id="GO:0015562">
    <property type="term" value="F:efflux transmembrane transporter activity"/>
    <property type="evidence" value="ECO:0007669"/>
    <property type="project" value="TreeGrafter"/>
</dbReference>
<feature type="domain" description="Multidrug resistance protein MdtA-like C-terminal permuted SH3" evidence="8">
    <location>
        <begin position="277"/>
        <end position="328"/>
    </location>
</feature>
<dbReference type="InterPro" id="IPR006143">
    <property type="entry name" value="RND_pump_MFP"/>
</dbReference>
<dbReference type="Pfam" id="PF25917">
    <property type="entry name" value="BSH_RND"/>
    <property type="match status" value="1"/>
</dbReference>
<evidence type="ECO:0000256" key="4">
    <source>
        <dbReference type="SAM" id="Coils"/>
    </source>
</evidence>
<sequence>MVRGLVFGMGLLLAALVQAQEQAALAVEVAQAARVAHERSLAADGVVVARELAAVNAQVAGVSLARLEADIGDRVQAGQVLARFDAALLQQELAQAQAQEARAQAALAQAKRNAARAGKLVQERAVSVSDSEQLASAVREGQAALNGAVAARKLAQLRLGYAEVRAPVAGVVAARPAEVGMTAGVGSPLFVLQVDGALEWQAQVSPEDAQRLKVGTPARVLVGEVAVPGRVRLFAPVADAQSRRVVVFVALERHADLRANLLLRGQFLFGKEEVWAVPVSALVREDGQDFVVLVEAGNRVRRQALVLGERLGDRVVVRDGLPEGARFVLRSGSFLQDGDVVRVVGE</sequence>